<keyword evidence="3" id="KW-1185">Reference proteome</keyword>
<dbReference type="Proteomes" id="UP001500467">
    <property type="component" value="Unassembled WGS sequence"/>
</dbReference>
<dbReference type="Gene3D" id="1.10.10.10">
    <property type="entry name" value="Winged helix-like DNA-binding domain superfamily/Winged helix DNA-binding domain"/>
    <property type="match status" value="1"/>
</dbReference>
<dbReference type="RefSeq" id="WP_253859647.1">
    <property type="nucleotide sequence ID" value="NZ_BAAALM010000021.1"/>
</dbReference>
<dbReference type="NCBIfam" id="TIGR01764">
    <property type="entry name" value="excise"/>
    <property type="match status" value="1"/>
</dbReference>
<dbReference type="Pfam" id="PF12728">
    <property type="entry name" value="HTH_17"/>
    <property type="match status" value="1"/>
</dbReference>
<dbReference type="InterPro" id="IPR041657">
    <property type="entry name" value="HTH_17"/>
</dbReference>
<evidence type="ECO:0000313" key="3">
    <source>
        <dbReference type="Proteomes" id="UP001500467"/>
    </source>
</evidence>
<evidence type="ECO:0000259" key="1">
    <source>
        <dbReference type="Pfam" id="PF12728"/>
    </source>
</evidence>
<evidence type="ECO:0000313" key="2">
    <source>
        <dbReference type="EMBL" id="GAA1221108.1"/>
    </source>
</evidence>
<dbReference type="SUPFAM" id="SSF46955">
    <property type="entry name" value="Putative DNA-binding domain"/>
    <property type="match status" value="1"/>
</dbReference>
<dbReference type="InterPro" id="IPR010093">
    <property type="entry name" value="SinI_DNA-bd"/>
</dbReference>
<dbReference type="EMBL" id="BAAALM010000021">
    <property type="protein sequence ID" value="GAA1221108.1"/>
    <property type="molecule type" value="Genomic_DNA"/>
</dbReference>
<reference evidence="3" key="1">
    <citation type="journal article" date="2019" name="Int. J. Syst. Evol. Microbiol.">
        <title>The Global Catalogue of Microorganisms (GCM) 10K type strain sequencing project: providing services to taxonomists for standard genome sequencing and annotation.</title>
        <authorList>
            <consortium name="The Broad Institute Genomics Platform"/>
            <consortium name="The Broad Institute Genome Sequencing Center for Infectious Disease"/>
            <person name="Wu L."/>
            <person name="Ma J."/>
        </authorList>
    </citation>
    <scope>NUCLEOTIDE SEQUENCE [LARGE SCALE GENOMIC DNA]</scope>
    <source>
        <strain evidence="3">JCM 13022</strain>
    </source>
</reference>
<name>A0ABP4GCX2_9PSEU</name>
<protein>
    <recommendedName>
        <fullName evidence="1">Helix-turn-helix domain-containing protein</fullName>
    </recommendedName>
</protein>
<gene>
    <name evidence="2" type="ORF">GCM10009675_49960</name>
</gene>
<organism evidence="2 3">
    <name type="scientific">Prauserella alba</name>
    <dbReference type="NCBI Taxonomy" id="176898"/>
    <lineage>
        <taxon>Bacteria</taxon>
        <taxon>Bacillati</taxon>
        <taxon>Actinomycetota</taxon>
        <taxon>Actinomycetes</taxon>
        <taxon>Pseudonocardiales</taxon>
        <taxon>Pseudonocardiaceae</taxon>
        <taxon>Prauserella</taxon>
    </lineage>
</organism>
<accession>A0ABP4GCX2</accession>
<sequence>MLLYSKERLWTIDDLAQYLGIPKNTLYAWRAQGYGPKGIRMGKYVRYAAEDVRAWLAQMKAAS</sequence>
<feature type="domain" description="Helix-turn-helix" evidence="1">
    <location>
        <begin position="11"/>
        <end position="58"/>
    </location>
</feature>
<comment type="caution">
    <text evidence="2">The sequence shown here is derived from an EMBL/GenBank/DDBJ whole genome shotgun (WGS) entry which is preliminary data.</text>
</comment>
<proteinExistence type="predicted"/>
<dbReference type="InterPro" id="IPR036388">
    <property type="entry name" value="WH-like_DNA-bd_sf"/>
</dbReference>
<dbReference type="InterPro" id="IPR009061">
    <property type="entry name" value="DNA-bd_dom_put_sf"/>
</dbReference>